<organism evidence="2">
    <name type="scientific">Rhizophora mucronata</name>
    <name type="common">Asiatic mangrove</name>
    <dbReference type="NCBI Taxonomy" id="61149"/>
    <lineage>
        <taxon>Eukaryota</taxon>
        <taxon>Viridiplantae</taxon>
        <taxon>Streptophyta</taxon>
        <taxon>Embryophyta</taxon>
        <taxon>Tracheophyta</taxon>
        <taxon>Spermatophyta</taxon>
        <taxon>Magnoliopsida</taxon>
        <taxon>eudicotyledons</taxon>
        <taxon>Gunneridae</taxon>
        <taxon>Pentapetalae</taxon>
        <taxon>rosids</taxon>
        <taxon>fabids</taxon>
        <taxon>Malpighiales</taxon>
        <taxon>Rhizophoraceae</taxon>
        <taxon>Rhizophora</taxon>
    </lineage>
</organism>
<keyword evidence="1" id="KW-1133">Transmembrane helix</keyword>
<feature type="transmembrane region" description="Helical" evidence="1">
    <location>
        <begin position="7"/>
        <end position="28"/>
    </location>
</feature>
<keyword evidence="1" id="KW-0472">Membrane</keyword>
<protein>
    <submittedName>
        <fullName evidence="2">Uncharacterized protein</fullName>
    </submittedName>
</protein>
<feature type="transmembrane region" description="Helical" evidence="1">
    <location>
        <begin position="34"/>
        <end position="54"/>
    </location>
</feature>
<proteinExistence type="predicted"/>
<evidence type="ECO:0000313" key="2">
    <source>
        <dbReference type="EMBL" id="MBX35210.1"/>
    </source>
</evidence>
<sequence length="62" mass="6802">MSQSRRLIKALGLAFVFAAALFLDNILLPMWVNTNVLLLLLLLAAPLFAPAPLFTKPDRHGS</sequence>
<dbReference type="EMBL" id="GGEC01054726">
    <property type="protein sequence ID" value="MBX35210.1"/>
    <property type="molecule type" value="Transcribed_RNA"/>
</dbReference>
<dbReference type="AlphaFoldDB" id="A0A2P2MYB2"/>
<keyword evidence="1" id="KW-0812">Transmembrane</keyword>
<accession>A0A2P2MYB2</accession>
<name>A0A2P2MYB2_RHIMU</name>
<evidence type="ECO:0000256" key="1">
    <source>
        <dbReference type="SAM" id="Phobius"/>
    </source>
</evidence>
<reference evidence="2" key="1">
    <citation type="submission" date="2018-02" db="EMBL/GenBank/DDBJ databases">
        <title>Rhizophora mucronata_Transcriptome.</title>
        <authorList>
            <person name="Meera S.P."/>
            <person name="Sreeshan A."/>
            <person name="Augustine A."/>
        </authorList>
    </citation>
    <scope>NUCLEOTIDE SEQUENCE</scope>
    <source>
        <tissue evidence="2">Leaf</tissue>
    </source>
</reference>